<feature type="domain" description="DUF1707" evidence="1">
    <location>
        <begin position="8"/>
        <end position="51"/>
    </location>
</feature>
<accession>A0A0G3H984</accession>
<dbReference type="PANTHER" id="PTHR40763">
    <property type="entry name" value="MEMBRANE PROTEIN-RELATED"/>
    <property type="match status" value="1"/>
</dbReference>
<dbReference type="PATRIC" id="fig|136857.5.peg.1860"/>
<dbReference type="InterPro" id="IPR012551">
    <property type="entry name" value="DUF1707_SHOCT-like"/>
</dbReference>
<dbReference type="AlphaFoldDB" id="A0A0G3H984"/>
<organism evidence="2 3">
    <name type="scientific">Corynebacterium testudinoris</name>
    <dbReference type="NCBI Taxonomy" id="136857"/>
    <lineage>
        <taxon>Bacteria</taxon>
        <taxon>Bacillati</taxon>
        <taxon>Actinomycetota</taxon>
        <taxon>Actinomycetes</taxon>
        <taxon>Mycobacteriales</taxon>
        <taxon>Corynebacteriaceae</taxon>
        <taxon>Corynebacterium</taxon>
    </lineage>
</organism>
<proteinExistence type="predicted"/>
<dbReference type="KEGG" id="cted:CTEST_09365"/>
<dbReference type="PANTHER" id="PTHR40763:SF5">
    <property type="entry name" value="MEMBRANE PROTEIN"/>
    <property type="match status" value="1"/>
</dbReference>
<dbReference type="RefSeq" id="WP_052844359.1">
    <property type="nucleotide sequence ID" value="NZ_CP011545.1"/>
</dbReference>
<dbReference type="OrthoDB" id="4772576at2"/>
<evidence type="ECO:0000313" key="3">
    <source>
        <dbReference type="Proteomes" id="UP000035540"/>
    </source>
</evidence>
<reference evidence="3" key="2">
    <citation type="submission" date="2015-05" db="EMBL/GenBank/DDBJ databases">
        <title>Complete genome sequence of Corynebacterium testudinoris DSM 44614, recovered from necrotic lesions in the mouth of a tortoise.</title>
        <authorList>
            <person name="Ruckert C."/>
            <person name="Albersmeier A."/>
            <person name="Winkler A."/>
            <person name="Tauch A."/>
        </authorList>
    </citation>
    <scope>NUCLEOTIDE SEQUENCE [LARGE SCALE GENOMIC DNA]</scope>
    <source>
        <strain evidence="3">DSM 44614</strain>
    </source>
</reference>
<evidence type="ECO:0000313" key="2">
    <source>
        <dbReference type="EMBL" id="AKK09300.1"/>
    </source>
</evidence>
<dbReference type="STRING" id="136857.CTEST_09365"/>
<dbReference type="Proteomes" id="UP000035540">
    <property type="component" value="Chromosome"/>
</dbReference>
<sequence>MTRPIPPRDADREDLQANLTRLVGAGRLNIAEFDEIMDIVWSTNDKAVLDQIRARYLTYQGPPVPMSQPGQVVQPPLSQSQPVSSTMGTIRRAGEWTVPAHSVFKLTGSSMYLDLRKASASSPVCTFDINATGSTIEVIVPPGVHVENRLRDFLSSVEVQTTAPVPGAPRVILTGRVKGSSVRVVTMNPPGPGLWQRIMGG</sequence>
<dbReference type="EMBL" id="CP011545">
    <property type="protein sequence ID" value="AKK09300.1"/>
    <property type="molecule type" value="Genomic_DNA"/>
</dbReference>
<name>A0A0G3H984_9CORY</name>
<evidence type="ECO:0000259" key="1">
    <source>
        <dbReference type="Pfam" id="PF08044"/>
    </source>
</evidence>
<protein>
    <recommendedName>
        <fullName evidence="1">DUF1707 domain-containing protein</fullName>
    </recommendedName>
</protein>
<gene>
    <name evidence="2" type="ORF">CTEST_09365</name>
</gene>
<dbReference type="Pfam" id="PF08044">
    <property type="entry name" value="DUF1707"/>
    <property type="match status" value="1"/>
</dbReference>
<reference evidence="2 3" key="1">
    <citation type="journal article" date="2015" name="Genome Announc.">
        <title>Complete Genome Sequence of the Type Strain Corynebacterium testudinoris DSM 44614, Recovered from Necrotic Lesions in the Mouth of a Tortoise.</title>
        <authorList>
            <person name="Ruckert C."/>
            <person name="Kriete M."/>
            <person name="Jaenicke S."/>
            <person name="Winkler A."/>
            <person name="Tauch A."/>
        </authorList>
    </citation>
    <scope>NUCLEOTIDE SEQUENCE [LARGE SCALE GENOMIC DNA]</scope>
    <source>
        <strain evidence="2 3">DSM 44614</strain>
    </source>
</reference>
<keyword evidence="3" id="KW-1185">Reference proteome</keyword>